<evidence type="ECO:0000313" key="3">
    <source>
        <dbReference type="Proteomes" id="UP001501169"/>
    </source>
</evidence>
<organism evidence="2 3">
    <name type="scientific">Rheinheimera aquimaris</name>
    <dbReference type="NCBI Taxonomy" id="412437"/>
    <lineage>
        <taxon>Bacteria</taxon>
        <taxon>Pseudomonadati</taxon>
        <taxon>Pseudomonadota</taxon>
        <taxon>Gammaproteobacteria</taxon>
        <taxon>Chromatiales</taxon>
        <taxon>Chromatiaceae</taxon>
        <taxon>Rheinheimera</taxon>
    </lineage>
</organism>
<name>A0ABN1DJE3_9GAMM</name>
<proteinExistence type="predicted"/>
<feature type="domain" description="T6SS Phospholipase effector Tle1-like catalytic" evidence="1">
    <location>
        <begin position="5"/>
        <end position="249"/>
    </location>
</feature>
<gene>
    <name evidence="2" type="ORF">GCM10009098_10890</name>
</gene>
<dbReference type="Proteomes" id="UP001501169">
    <property type="component" value="Unassembled WGS sequence"/>
</dbReference>
<dbReference type="PANTHER" id="PTHR33840">
    <property type="match status" value="1"/>
</dbReference>
<dbReference type="PANTHER" id="PTHR33840:SF1">
    <property type="entry name" value="TLE1 PHOSPHOLIPASE DOMAIN-CONTAINING PROTEIN"/>
    <property type="match status" value="1"/>
</dbReference>
<dbReference type="EMBL" id="BAAAEO010000002">
    <property type="protein sequence ID" value="GAA0545170.1"/>
    <property type="molecule type" value="Genomic_DNA"/>
</dbReference>
<accession>A0ABN1DJE3</accession>
<evidence type="ECO:0000313" key="2">
    <source>
        <dbReference type="EMBL" id="GAA0545170.1"/>
    </source>
</evidence>
<sequence>MAAAKRIIICCDGTWNEPDEIPTNITKLVRAISPQSPDGVHQVVFYDQGVGTGGSIDRFIGGAFGSGLEKNVLDCYRFLIHNYQLGDEIYTFGFSRGAYTARAFIGLIHAVGLLEKSTLDKLKQAYKFYRTEPDKRPEGHYVDNYRPEIRMVGVFDTVGALGAPTPLLGKFTRNWVGFFNTRICAQVKYAYHALALDERRAPFQPDLWTGSLQDDQYMEQCWFAGAHSDIGGGYAECGLSDIALQWMVDKAMALGLEFNQRYLDILYQPDLHMQPHDSYSYGYKLLEKVGSGESVRRIYGDPADPPINVSIHDSVYQRVAAGKYRPQNPDFPPADKWTDRRSKIRSLATDSPLAQLTLKEFAAQCQLLDFSAGSGARIQYNGELNAGDNISIECERIGKNTALCVWKKGNQYGLLFNNQMLDS</sequence>
<comment type="caution">
    <text evidence="2">The sequence shown here is derived from an EMBL/GenBank/DDBJ whole genome shotgun (WGS) entry which is preliminary data.</text>
</comment>
<protein>
    <recommendedName>
        <fullName evidence="1">T6SS Phospholipase effector Tle1-like catalytic domain-containing protein</fullName>
    </recommendedName>
</protein>
<evidence type="ECO:0000259" key="1">
    <source>
        <dbReference type="Pfam" id="PF09994"/>
    </source>
</evidence>
<dbReference type="InterPro" id="IPR018712">
    <property type="entry name" value="Tle1-like_cat"/>
</dbReference>
<dbReference type="RefSeq" id="WP_226766101.1">
    <property type="nucleotide sequence ID" value="NZ_BAAAEO010000002.1"/>
</dbReference>
<dbReference type="Pfam" id="PF09994">
    <property type="entry name" value="T6SS_Tle1-like_cat"/>
    <property type="match status" value="1"/>
</dbReference>
<reference evidence="2 3" key="1">
    <citation type="journal article" date="2019" name="Int. J. Syst. Evol. Microbiol.">
        <title>The Global Catalogue of Microorganisms (GCM) 10K type strain sequencing project: providing services to taxonomists for standard genome sequencing and annotation.</title>
        <authorList>
            <consortium name="The Broad Institute Genomics Platform"/>
            <consortium name="The Broad Institute Genome Sequencing Center for Infectious Disease"/>
            <person name="Wu L."/>
            <person name="Ma J."/>
        </authorList>
    </citation>
    <scope>NUCLEOTIDE SEQUENCE [LARGE SCALE GENOMIC DNA]</scope>
    <source>
        <strain evidence="2 3">JCM 14331</strain>
    </source>
</reference>
<keyword evidence="3" id="KW-1185">Reference proteome</keyword>